<keyword evidence="5 8" id="KW-0812">Transmembrane</keyword>
<keyword evidence="6 8" id="KW-1133">Transmembrane helix</keyword>
<comment type="caution">
    <text evidence="9">The sequence shown here is derived from an EMBL/GenBank/DDBJ whole genome shotgun (WGS) entry which is preliminary data.</text>
</comment>
<dbReference type="NCBIfam" id="TIGR01528">
    <property type="entry name" value="NMN_trans_PnuC"/>
    <property type="match status" value="1"/>
</dbReference>
<evidence type="ECO:0000256" key="7">
    <source>
        <dbReference type="ARBA" id="ARBA00023136"/>
    </source>
</evidence>
<dbReference type="PANTHER" id="PTHR36122:SF2">
    <property type="entry name" value="NICOTINAMIDE RIBOSIDE TRANSPORTER PNUC"/>
    <property type="match status" value="1"/>
</dbReference>
<evidence type="ECO:0000313" key="10">
    <source>
        <dbReference type="Proteomes" id="UP000261031"/>
    </source>
</evidence>
<keyword evidence="7 8" id="KW-0472">Membrane</keyword>
<dbReference type="InterPro" id="IPR027417">
    <property type="entry name" value="P-loop_NTPase"/>
</dbReference>
<evidence type="ECO:0000256" key="4">
    <source>
        <dbReference type="ARBA" id="ARBA00022475"/>
    </source>
</evidence>
<dbReference type="AlphaFoldDB" id="A0A3E5HPQ6"/>
<evidence type="ECO:0000256" key="6">
    <source>
        <dbReference type="ARBA" id="ARBA00022989"/>
    </source>
</evidence>
<accession>A0A3E5HPQ6</accession>
<feature type="transmembrane region" description="Helical" evidence="8">
    <location>
        <begin position="165"/>
        <end position="187"/>
    </location>
</feature>
<feature type="transmembrane region" description="Helical" evidence="8">
    <location>
        <begin position="113"/>
        <end position="133"/>
    </location>
</feature>
<evidence type="ECO:0008006" key="11">
    <source>
        <dbReference type="Google" id="ProtNLM"/>
    </source>
</evidence>
<evidence type="ECO:0000256" key="1">
    <source>
        <dbReference type="ARBA" id="ARBA00004651"/>
    </source>
</evidence>
<comment type="subcellular location">
    <subcellularLocation>
        <location evidence="1">Cell membrane</location>
        <topology evidence="1">Multi-pass membrane protein</topology>
    </subcellularLocation>
</comment>
<protein>
    <recommendedName>
        <fullName evidence="11">Nicotinamide riboside transporter PnuC</fullName>
    </recommendedName>
</protein>
<keyword evidence="4" id="KW-1003">Cell membrane</keyword>
<evidence type="ECO:0000256" key="2">
    <source>
        <dbReference type="ARBA" id="ARBA00006669"/>
    </source>
</evidence>
<feature type="transmembrane region" description="Helical" evidence="8">
    <location>
        <begin position="140"/>
        <end position="159"/>
    </location>
</feature>
<sequence length="303" mass="34481">MGLISGLCIVFNLILVDRGRLTNYLWGFIGCATWLIVVIMNHLVGDIFSQIFYVTMQFVGVWVWQRQLDRQEKNEYEEVNARMFTWWQGILAVIATIVIYLIVVFVSSHTGGVQVWLDGTLLPLGVVGQILMTYGYRSQWVAWIILDVIKVVIWFNQLSAGGPGAMSMFVLQVVMLANGFYGAWVWFHKSSTMAVSDDLQSSICTEKHNRKWWPLINQSFRREFTTIILVVGSASVGKTTLVTRLSKLYDAPIAVEYAREFEEACNVDDDELTAFDYERLILSKFSQNEHAIASHANHGIVFS</sequence>
<dbReference type="Proteomes" id="UP000261031">
    <property type="component" value="Unassembled WGS sequence"/>
</dbReference>
<organism evidence="9 10">
    <name type="scientific">Bifidobacterium pseudocatenulatum</name>
    <dbReference type="NCBI Taxonomy" id="28026"/>
    <lineage>
        <taxon>Bacteria</taxon>
        <taxon>Bacillati</taxon>
        <taxon>Actinomycetota</taxon>
        <taxon>Actinomycetes</taxon>
        <taxon>Bifidobacteriales</taxon>
        <taxon>Bifidobacteriaceae</taxon>
        <taxon>Bifidobacterium</taxon>
    </lineage>
</organism>
<dbReference type="PANTHER" id="PTHR36122">
    <property type="entry name" value="NICOTINAMIDE RIBOSIDE TRANSPORTER PNUC"/>
    <property type="match status" value="1"/>
</dbReference>
<dbReference type="GO" id="GO:0005886">
    <property type="term" value="C:plasma membrane"/>
    <property type="evidence" value="ECO:0007669"/>
    <property type="project" value="UniProtKB-SubCell"/>
</dbReference>
<dbReference type="InterPro" id="IPR006419">
    <property type="entry name" value="NMN_transpt_PnuC"/>
</dbReference>
<evidence type="ECO:0000256" key="5">
    <source>
        <dbReference type="ARBA" id="ARBA00022692"/>
    </source>
</evidence>
<evidence type="ECO:0000256" key="3">
    <source>
        <dbReference type="ARBA" id="ARBA00022448"/>
    </source>
</evidence>
<feature type="transmembrane region" description="Helical" evidence="8">
    <location>
        <begin position="47"/>
        <end position="64"/>
    </location>
</feature>
<dbReference type="Gene3D" id="3.40.50.300">
    <property type="entry name" value="P-loop containing nucleotide triphosphate hydrolases"/>
    <property type="match status" value="1"/>
</dbReference>
<evidence type="ECO:0000256" key="8">
    <source>
        <dbReference type="SAM" id="Phobius"/>
    </source>
</evidence>
<feature type="transmembrane region" description="Helical" evidence="8">
    <location>
        <begin position="84"/>
        <end position="107"/>
    </location>
</feature>
<dbReference type="GO" id="GO:0034257">
    <property type="term" value="F:nicotinamide riboside transmembrane transporter activity"/>
    <property type="evidence" value="ECO:0007669"/>
    <property type="project" value="InterPro"/>
</dbReference>
<dbReference type="EMBL" id="QSWD01000002">
    <property type="protein sequence ID" value="RGP03715.1"/>
    <property type="molecule type" value="Genomic_DNA"/>
</dbReference>
<dbReference type="Pfam" id="PF04973">
    <property type="entry name" value="NMN_transporter"/>
    <property type="match status" value="1"/>
</dbReference>
<feature type="transmembrane region" description="Helical" evidence="8">
    <location>
        <begin position="21"/>
        <end position="41"/>
    </location>
</feature>
<evidence type="ECO:0000313" key="9">
    <source>
        <dbReference type="EMBL" id="RGP03715.1"/>
    </source>
</evidence>
<comment type="similarity">
    <text evidence="2">Belongs to the nicotinamide ribonucleoside (NR) uptake permease (TC 4.B.1) family.</text>
</comment>
<gene>
    <name evidence="9" type="ORF">DXA79_04395</name>
</gene>
<proteinExistence type="inferred from homology"/>
<reference evidence="9 10" key="1">
    <citation type="submission" date="2018-08" db="EMBL/GenBank/DDBJ databases">
        <title>A genome reference for cultivated species of the human gut microbiota.</title>
        <authorList>
            <person name="Zou Y."/>
            <person name="Xue W."/>
            <person name="Luo G."/>
        </authorList>
    </citation>
    <scope>NUCLEOTIDE SEQUENCE [LARGE SCALE GENOMIC DNA]</scope>
    <source>
        <strain evidence="9 10">OF05-12</strain>
    </source>
</reference>
<keyword evidence="3" id="KW-0813">Transport</keyword>
<dbReference type="SUPFAM" id="SSF52540">
    <property type="entry name" value="P-loop containing nucleoside triphosphate hydrolases"/>
    <property type="match status" value="1"/>
</dbReference>
<name>A0A3E5HPQ6_BIFPS</name>